<dbReference type="EMBL" id="JBHSXS010000002">
    <property type="protein sequence ID" value="MFC6879344.1"/>
    <property type="molecule type" value="Genomic_DNA"/>
</dbReference>
<comment type="caution">
    <text evidence="3">The sequence shown here is derived from an EMBL/GenBank/DDBJ whole genome shotgun (WGS) entry which is preliminary data.</text>
</comment>
<proteinExistence type="predicted"/>
<evidence type="ECO:0000313" key="4">
    <source>
        <dbReference type="Proteomes" id="UP001596380"/>
    </source>
</evidence>
<feature type="domain" description="BD-FAE-like" evidence="2">
    <location>
        <begin position="45"/>
        <end position="235"/>
    </location>
</feature>
<protein>
    <submittedName>
        <fullName evidence="3">Alpha/beta hydrolase fold domain-containing protein</fullName>
    </submittedName>
</protein>
<dbReference type="PANTHER" id="PTHR48081">
    <property type="entry name" value="AB HYDROLASE SUPERFAMILY PROTEIN C4A8.06C"/>
    <property type="match status" value="1"/>
</dbReference>
<dbReference type="PANTHER" id="PTHR48081:SF13">
    <property type="entry name" value="ALPHA_BETA HYDROLASE"/>
    <property type="match status" value="1"/>
</dbReference>
<dbReference type="InterPro" id="IPR050300">
    <property type="entry name" value="GDXG_lipolytic_enzyme"/>
</dbReference>
<dbReference type="SUPFAM" id="SSF53474">
    <property type="entry name" value="alpha/beta-Hydrolases"/>
    <property type="match status" value="1"/>
</dbReference>
<evidence type="ECO:0000313" key="3">
    <source>
        <dbReference type="EMBL" id="MFC6879344.1"/>
    </source>
</evidence>
<keyword evidence="4" id="KW-1185">Reference proteome</keyword>
<reference evidence="4" key="1">
    <citation type="journal article" date="2019" name="Int. J. Syst. Evol. Microbiol.">
        <title>The Global Catalogue of Microorganisms (GCM) 10K type strain sequencing project: providing services to taxonomists for standard genome sequencing and annotation.</title>
        <authorList>
            <consortium name="The Broad Institute Genomics Platform"/>
            <consortium name="The Broad Institute Genome Sequencing Center for Infectious Disease"/>
            <person name="Wu L."/>
            <person name="Ma J."/>
        </authorList>
    </citation>
    <scope>NUCLEOTIDE SEQUENCE [LARGE SCALE GENOMIC DNA]</scope>
    <source>
        <strain evidence="4">JCM 3369</strain>
    </source>
</reference>
<dbReference type="Proteomes" id="UP001596380">
    <property type="component" value="Unassembled WGS sequence"/>
</dbReference>
<sequence>MSALQDLIVAPHPDVAPLPAPVPPGVRVMRGVPYAEIEGARPLELDLWLPEGGHAPLVLFLHGGAWRRGRRDDMGPRTRQWSPGPFARIAAAGLAVACVDYRLSGEAVFPAQLDDVRTALHWLVLRSGELGIDVRRVVAWGESAGGHLASLLALTSAEPCLAAAVIWYGPADLALSPGPPESLLLGADPTADPGKAREASPVAHAHRDAPPFLLVHGENDSLVPRTHSQALAARLREAGAPVDLHLVPSADHGWHGISDNEFEAIFTSSLRFALHAVGEGGNTTS</sequence>
<dbReference type="InterPro" id="IPR029058">
    <property type="entry name" value="AB_hydrolase_fold"/>
</dbReference>
<evidence type="ECO:0000259" key="2">
    <source>
        <dbReference type="Pfam" id="PF20434"/>
    </source>
</evidence>
<organism evidence="3 4">
    <name type="scientific">Actinomadura yumaensis</name>
    <dbReference type="NCBI Taxonomy" id="111807"/>
    <lineage>
        <taxon>Bacteria</taxon>
        <taxon>Bacillati</taxon>
        <taxon>Actinomycetota</taxon>
        <taxon>Actinomycetes</taxon>
        <taxon>Streptosporangiales</taxon>
        <taxon>Thermomonosporaceae</taxon>
        <taxon>Actinomadura</taxon>
    </lineage>
</organism>
<accession>A0ABW2CCV2</accession>
<dbReference type="RefSeq" id="WP_160823986.1">
    <property type="nucleotide sequence ID" value="NZ_JBHSXS010000002.1"/>
</dbReference>
<dbReference type="Pfam" id="PF20434">
    <property type="entry name" value="BD-FAE"/>
    <property type="match status" value="1"/>
</dbReference>
<keyword evidence="1 3" id="KW-0378">Hydrolase</keyword>
<name>A0ABW2CCV2_9ACTN</name>
<dbReference type="GO" id="GO:0016787">
    <property type="term" value="F:hydrolase activity"/>
    <property type="evidence" value="ECO:0007669"/>
    <property type="project" value="UniProtKB-KW"/>
</dbReference>
<evidence type="ECO:0000256" key="1">
    <source>
        <dbReference type="ARBA" id="ARBA00022801"/>
    </source>
</evidence>
<gene>
    <name evidence="3" type="ORF">ACFQKB_06145</name>
</gene>
<dbReference type="Gene3D" id="3.40.50.1820">
    <property type="entry name" value="alpha/beta hydrolase"/>
    <property type="match status" value="1"/>
</dbReference>
<dbReference type="InterPro" id="IPR049492">
    <property type="entry name" value="BD-FAE-like_dom"/>
</dbReference>